<evidence type="ECO:0000313" key="8">
    <source>
        <dbReference type="Proteomes" id="UP000182737"/>
    </source>
</evidence>
<name>A0A1I3K289_9SPIR</name>
<evidence type="ECO:0000256" key="2">
    <source>
        <dbReference type="ARBA" id="ARBA00022670"/>
    </source>
</evidence>
<dbReference type="InterPro" id="IPR051463">
    <property type="entry name" value="Peptidase_U62_metallo"/>
</dbReference>
<dbReference type="GO" id="GO:0006508">
    <property type="term" value="P:proteolysis"/>
    <property type="evidence" value="ECO:0007669"/>
    <property type="project" value="UniProtKB-KW"/>
</dbReference>
<dbReference type="RefSeq" id="WP_074931139.1">
    <property type="nucleotide sequence ID" value="NZ_FORI01000004.1"/>
</dbReference>
<dbReference type="GO" id="GO:0005829">
    <property type="term" value="C:cytosol"/>
    <property type="evidence" value="ECO:0007669"/>
    <property type="project" value="TreeGrafter"/>
</dbReference>
<dbReference type="SUPFAM" id="SSF111283">
    <property type="entry name" value="Putative modulator of DNA gyrase, PmbA/TldD"/>
    <property type="match status" value="1"/>
</dbReference>
<organism evidence="7 8">
    <name type="scientific">Treponema bryantii</name>
    <dbReference type="NCBI Taxonomy" id="163"/>
    <lineage>
        <taxon>Bacteria</taxon>
        <taxon>Pseudomonadati</taxon>
        <taxon>Spirochaetota</taxon>
        <taxon>Spirochaetia</taxon>
        <taxon>Spirochaetales</taxon>
        <taxon>Treponemataceae</taxon>
        <taxon>Treponema</taxon>
    </lineage>
</organism>
<protein>
    <submittedName>
        <fullName evidence="7">TldD protein</fullName>
    </submittedName>
</protein>
<proteinExistence type="inferred from homology"/>
<dbReference type="GO" id="GO:0008237">
    <property type="term" value="F:metallopeptidase activity"/>
    <property type="evidence" value="ECO:0007669"/>
    <property type="project" value="UniProtKB-KW"/>
</dbReference>
<evidence type="ECO:0000259" key="6">
    <source>
        <dbReference type="Pfam" id="PF19289"/>
    </source>
</evidence>
<evidence type="ECO:0000256" key="3">
    <source>
        <dbReference type="ARBA" id="ARBA00022801"/>
    </source>
</evidence>
<keyword evidence="4" id="KW-0482">Metalloprotease</keyword>
<dbReference type="Pfam" id="PF01523">
    <property type="entry name" value="PmbA_TldD_1st"/>
    <property type="match status" value="1"/>
</dbReference>
<keyword evidence="8" id="KW-1185">Reference proteome</keyword>
<dbReference type="InterPro" id="IPR036059">
    <property type="entry name" value="TldD/PmbA_sf"/>
</dbReference>
<comment type="similarity">
    <text evidence="1">Belongs to the peptidase U62 family.</text>
</comment>
<keyword evidence="3" id="KW-0378">Hydrolase</keyword>
<feature type="domain" description="Metalloprotease TldD/E N-terminal" evidence="5">
    <location>
        <begin position="12"/>
        <end position="75"/>
    </location>
</feature>
<dbReference type="Proteomes" id="UP000182737">
    <property type="component" value="Unassembled WGS sequence"/>
</dbReference>
<dbReference type="InterPro" id="IPR045569">
    <property type="entry name" value="Metalloprtase-TldD/E_C"/>
</dbReference>
<evidence type="ECO:0000256" key="1">
    <source>
        <dbReference type="ARBA" id="ARBA00005836"/>
    </source>
</evidence>
<sequence>MKYKFPKDLYTEVRIEDTKNACYSMQNDDVLANSETMIKGAMIRVFDGNLWYTAQTNDTDTKSIQKKIDELAAIATPDKAILDNPIVKNFSVNKAEILKFQGKNNLRNLTKKDREDIVNYYRKKCIDKSIPEIKVTYPNFYYFSKIKELYTSKGTELKQDYQRCCFNLWYEITGREGVAYGGGKQLWGFNFNELKKHEAEIIEARDRAVDFAKNNTPVVPGEYVCVLAPTVTSVFTHESFGHKSEADFMLNDKTLQKEWTMGKQVANPKVSIVDEGDSLHHGYCPYDDEGNKKKEVYLIKDGILSGRLHDAKSAATLGEEPTGNARAQDFNYGPMVRMTNTYMLAGNDKPEDIIKGVKDGIYVYDWNYGTGQSTFTIQPQKCYRIRDGKLAEPLLVNVVTGNVFQTLFDIDAVGTDLEFFSGTCGKNGQSMPTATGGPTIRVKKLTIN</sequence>
<dbReference type="EMBL" id="FORI01000004">
    <property type="protein sequence ID" value="SFI66430.1"/>
    <property type="molecule type" value="Genomic_DNA"/>
</dbReference>
<dbReference type="Pfam" id="PF19289">
    <property type="entry name" value="PmbA_TldD_3rd"/>
    <property type="match status" value="1"/>
</dbReference>
<gene>
    <name evidence="7" type="ORF">SAMN04487775_10420</name>
</gene>
<dbReference type="AlphaFoldDB" id="A0A1I3K289"/>
<keyword evidence="2" id="KW-0645">Protease</keyword>
<reference evidence="8" key="1">
    <citation type="submission" date="2016-10" db="EMBL/GenBank/DDBJ databases">
        <authorList>
            <person name="Varghese N."/>
            <person name="Submissions S."/>
        </authorList>
    </citation>
    <scope>NUCLEOTIDE SEQUENCE [LARGE SCALE GENOMIC DNA]</scope>
    <source>
        <strain evidence="8">XBD1002</strain>
    </source>
</reference>
<evidence type="ECO:0000259" key="5">
    <source>
        <dbReference type="Pfam" id="PF01523"/>
    </source>
</evidence>
<evidence type="ECO:0000313" key="7">
    <source>
        <dbReference type="EMBL" id="SFI66430.1"/>
    </source>
</evidence>
<dbReference type="InterPro" id="IPR035068">
    <property type="entry name" value="TldD/PmbA_N"/>
</dbReference>
<dbReference type="InterPro" id="IPR002510">
    <property type="entry name" value="Metalloprtase-TldD/E_N"/>
</dbReference>
<feature type="domain" description="Metalloprotease TldD/E C-terminal" evidence="6">
    <location>
        <begin position="220"/>
        <end position="447"/>
    </location>
</feature>
<accession>A0A1I3K289</accession>
<dbReference type="PANTHER" id="PTHR30624">
    <property type="entry name" value="UNCHARACTERIZED PROTEIN TLDD AND PMBA"/>
    <property type="match status" value="1"/>
</dbReference>
<dbReference type="OrthoDB" id="9803213at2"/>
<dbReference type="PANTHER" id="PTHR30624:SF0">
    <property type="entry name" value="METALLOPROTEASE SLR0863"/>
    <property type="match status" value="1"/>
</dbReference>
<evidence type="ECO:0000256" key="4">
    <source>
        <dbReference type="ARBA" id="ARBA00023049"/>
    </source>
</evidence>
<dbReference type="Gene3D" id="3.30.2290.10">
    <property type="entry name" value="PmbA/TldD superfamily"/>
    <property type="match status" value="1"/>
</dbReference>